<reference evidence="1 2" key="1">
    <citation type="submission" date="2020-08" db="EMBL/GenBank/DDBJ databases">
        <title>Genome public.</title>
        <authorList>
            <person name="Liu C."/>
            <person name="Sun Q."/>
        </authorList>
    </citation>
    <scope>NUCLEOTIDE SEQUENCE [LARGE SCALE GENOMIC DNA]</scope>
    <source>
        <strain evidence="1 2">BX4</strain>
    </source>
</reference>
<proteinExistence type="predicted"/>
<evidence type="ECO:0000313" key="2">
    <source>
        <dbReference type="Proteomes" id="UP000597877"/>
    </source>
</evidence>
<organism evidence="1 2">
    <name type="scientific">Eubacterium segne</name>
    <dbReference type="NCBI Taxonomy" id="2763045"/>
    <lineage>
        <taxon>Bacteria</taxon>
        <taxon>Bacillati</taxon>
        <taxon>Bacillota</taxon>
        <taxon>Clostridia</taxon>
        <taxon>Eubacteriales</taxon>
        <taxon>Eubacteriaceae</taxon>
        <taxon>Eubacterium</taxon>
    </lineage>
</organism>
<comment type="caution">
    <text evidence="1">The sequence shown here is derived from an EMBL/GenBank/DDBJ whole genome shotgun (WGS) entry which is preliminary data.</text>
</comment>
<sequence>MYKEEIDRCNILDQLFKVWKKAQIDECDESFKKTYFNYDVSRKYIFSKDGFLGNEDKAKVLFVCREPHIYDTEKSKDEKNGKFFWVKECAVKNKSTEYYNLPIKCLEDLKLKSTIDECAYININKRGGDSTCDMNRLKTYAETYRDFIVKEVEIINPEIVIFLGKLDNSIYEIVKEGCADNTTYYLYLRHHSMYWKKLVPERLDI</sequence>
<protein>
    <recommendedName>
        <fullName evidence="3">Uracil-DNA glycosylase-like domain-containing protein</fullName>
    </recommendedName>
</protein>
<dbReference type="EMBL" id="JACOOZ010000004">
    <property type="protein sequence ID" value="MBC5667613.1"/>
    <property type="molecule type" value="Genomic_DNA"/>
</dbReference>
<name>A0ABR7F205_9FIRM</name>
<keyword evidence="2" id="KW-1185">Reference proteome</keyword>
<dbReference type="RefSeq" id="WP_118589431.1">
    <property type="nucleotide sequence ID" value="NZ_JACOOZ010000004.1"/>
</dbReference>
<evidence type="ECO:0008006" key="3">
    <source>
        <dbReference type="Google" id="ProtNLM"/>
    </source>
</evidence>
<dbReference type="Proteomes" id="UP000597877">
    <property type="component" value="Unassembled WGS sequence"/>
</dbReference>
<gene>
    <name evidence="1" type="ORF">H8S00_06420</name>
</gene>
<evidence type="ECO:0000313" key="1">
    <source>
        <dbReference type="EMBL" id="MBC5667613.1"/>
    </source>
</evidence>
<accession>A0ABR7F205</accession>